<comment type="cofactor">
    <cofactor evidence="9 12">
        <name>Mg(2+)</name>
        <dbReference type="ChEBI" id="CHEBI:18420"/>
    </cofactor>
    <cofactor evidence="9 12">
        <name>Mn(2+)</name>
        <dbReference type="ChEBI" id="CHEBI:29035"/>
    </cofactor>
    <text evidence="9 12">Probably binds two magnesium or manganese ions per subunit.</text>
</comment>
<evidence type="ECO:0000256" key="7">
    <source>
        <dbReference type="ARBA" id="ARBA00023242"/>
    </source>
</evidence>
<reference evidence="15 16" key="1">
    <citation type="submission" date="2015-07" db="EMBL/GenBank/DDBJ databases">
        <title>Draft Genome Sequence of Malassezia furfur CBS1878 and Malassezia pachydermatis CBS1879.</title>
        <authorList>
            <person name="Triana S."/>
            <person name="Ohm R."/>
            <person name="Gonzalez A."/>
            <person name="DeCock H."/>
            <person name="Restrepo S."/>
            <person name="Celis A."/>
        </authorList>
    </citation>
    <scope>NUCLEOTIDE SEQUENCE [LARGE SCALE GENOMIC DNA]</scope>
    <source>
        <strain evidence="15 16">CBS 1879</strain>
    </source>
</reference>
<dbReference type="InterPro" id="IPR010666">
    <property type="entry name" value="Znf_GRF"/>
</dbReference>
<evidence type="ECO:0000256" key="8">
    <source>
        <dbReference type="PIRSR" id="PIRSR604808-1"/>
    </source>
</evidence>
<evidence type="ECO:0000256" key="3">
    <source>
        <dbReference type="ARBA" id="ARBA00022771"/>
    </source>
</evidence>
<organism evidence="15 16">
    <name type="scientific">Malassezia pachydermatis</name>
    <dbReference type="NCBI Taxonomy" id="77020"/>
    <lineage>
        <taxon>Eukaryota</taxon>
        <taxon>Fungi</taxon>
        <taxon>Dikarya</taxon>
        <taxon>Basidiomycota</taxon>
        <taxon>Ustilaginomycotina</taxon>
        <taxon>Malasseziomycetes</taxon>
        <taxon>Malasseziales</taxon>
        <taxon>Malasseziaceae</taxon>
        <taxon>Malassezia</taxon>
    </lineage>
</organism>
<keyword evidence="3 11" id="KW-0863">Zinc-finger</keyword>
<feature type="binding site" evidence="9">
    <location>
        <position position="168"/>
    </location>
    <ligand>
        <name>Mg(2+)</name>
        <dbReference type="ChEBI" id="CHEBI:18420"/>
        <label>1</label>
    </ligand>
</feature>
<evidence type="ECO:0000259" key="14">
    <source>
        <dbReference type="PROSITE" id="PS51999"/>
    </source>
</evidence>
<evidence type="ECO:0000256" key="13">
    <source>
        <dbReference type="SAM" id="MobiDB-lite"/>
    </source>
</evidence>
<feature type="binding site" evidence="9">
    <location>
        <position position="42"/>
    </location>
    <ligand>
        <name>Mg(2+)</name>
        <dbReference type="ChEBI" id="CHEBI:18420"/>
        <label>1</label>
    </ligand>
</feature>
<dbReference type="Pfam" id="PF03372">
    <property type="entry name" value="Exo_endo_phos"/>
    <property type="match status" value="1"/>
</dbReference>
<dbReference type="SUPFAM" id="SSF56219">
    <property type="entry name" value="DNase I-like"/>
    <property type="match status" value="1"/>
</dbReference>
<dbReference type="PANTHER" id="PTHR22748">
    <property type="entry name" value="AP ENDONUCLEASE"/>
    <property type="match status" value="1"/>
</dbReference>
<keyword evidence="6 9" id="KW-0460">Magnesium</keyword>
<accession>A0A0M9VN90</accession>
<dbReference type="CDD" id="cd09088">
    <property type="entry name" value="Ape2-like_AP-endo"/>
    <property type="match status" value="1"/>
</dbReference>
<evidence type="ECO:0000256" key="4">
    <source>
        <dbReference type="ARBA" id="ARBA00022801"/>
    </source>
</evidence>
<dbReference type="AlphaFoldDB" id="A0A0M9VN90"/>
<keyword evidence="15" id="KW-0255">Endonuclease</keyword>
<evidence type="ECO:0000256" key="11">
    <source>
        <dbReference type="PROSITE-ProRule" id="PRU01343"/>
    </source>
</evidence>
<feature type="binding site" evidence="9">
    <location>
        <position position="267"/>
    </location>
    <ligand>
        <name>Mg(2+)</name>
        <dbReference type="ChEBI" id="CHEBI:18420"/>
        <label>1</label>
    </ligand>
</feature>
<keyword evidence="5" id="KW-0862">Zinc</keyword>
<evidence type="ECO:0000256" key="2">
    <source>
        <dbReference type="ARBA" id="ARBA00022723"/>
    </source>
</evidence>
<dbReference type="EC" id="3.1.-.-" evidence="12"/>
<name>A0A0M9VN90_9BASI</name>
<evidence type="ECO:0000313" key="16">
    <source>
        <dbReference type="Proteomes" id="UP000037751"/>
    </source>
</evidence>
<keyword evidence="12" id="KW-0227">DNA damage</keyword>
<dbReference type="EMBL" id="LGAV01000008">
    <property type="protein sequence ID" value="KOS12832.1"/>
    <property type="molecule type" value="Genomic_DNA"/>
</dbReference>
<protein>
    <recommendedName>
        <fullName evidence="12">DNA-(apurinic or apyrimidinic site) endonuclease</fullName>
        <ecNumber evidence="12">3.1.-.-</ecNumber>
    </recommendedName>
</protein>
<keyword evidence="2 9" id="KW-0479">Metal-binding</keyword>
<dbReference type="Proteomes" id="UP000037751">
    <property type="component" value="Unassembled WGS sequence"/>
</dbReference>
<dbReference type="RefSeq" id="XP_017990464.1">
    <property type="nucleotide sequence ID" value="XM_018135096.1"/>
</dbReference>
<dbReference type="STRING" id="77020.A0A0M9VN90"/>
<feature type="binding site" evidence="9">
    <location>
        <position position="268"/>
    </location>
    <ligand>
        <name>Mg(2+)</name>
        <dbReference type="ChEBI" id="CHEBI:18420"/>
        <label>1</label>
    </ligand>
</feature>
<dbReference type="GO" id="GO:0005634">
    <property type="term" value="C:nucleus"/>
    <property type="evidence" value="ECO:0007669"/>
    <property type="project" value="TreeGrafter"/>
</dbReference>
<comment type="similarity">
    <text evidence="1 12">Belongs to the DNA repair enzymes AP/ExoA family.</text>
</comment>
<dbReference type="PROSITE" id="PS51999">
    <property type="entry name" value="ZF_GRF"/>
    <property type="match status" value="1"/>
</dbReference>
<feature type="site" description="Transition state stabilizer" evidence="10">
    <location>
        <position position="170"/>
    </location>
</feature>
<evidence type="ECO:0000256" key="9">
    <source>
        <dbReference type="PIRSR" id="PIRSR604808-2"/>
    </source>
</evidence>
<dbReference type="GeneID" id="28726971"/>
<gene>
    <name evidence="15" type="ORF">Malapachy_0580</name>
</gene>
<dbReference type="PANTHER" id="PTHR22748:SF4">
    <property type="entry name" value="DNA-(APURINIC OR APYRIMIDINIC SITE) ENDONUCLEASE 2"/>
    <property type="match status" value="1"/>
</dbReference>
<keyword evidence="7" id="KW-0539">Nucleus</keyword>
<feature type="binding site" evidence="9">
    <location>
        <position position="170"/>
    </location>
    <ligand>
        <name>Mg(2+)</name>
        <dbReference type="ChEBI" id="CHEBI:18420"/>
        <label>1</label>
    </ligand>
</feature>
<dbReference type="GO" id="GO:0008270">
    <property type="term" value="F:zinc ion binding"/>
    <property type="evidence" value="ECO:0007669"/>
    <property type="project" value="UniProtKB-KW"/>
</dbReference>
<keyword evidence="15" id="KW-0540">Nuclease</keyword>
<comment type="caution">
    <text evidence="15">The sequence shown here is derived from an EMBL/GenBank/DDBJ whole genome shotgun (WGS) entry which is preliminary data.</text>
</comment>
<keyword evidence="12" id="KW-0234">DNA repair</keyword>
<dbReference type="InterPro" id="IPR005135">
    <property type="entry name" value="Endo/exonuclease/phosphatase"/>
</dbReference>
<keyword evidence="4" id="KW-0378">Hydrolase</keyword>
<feature type="compositionally biased region" description="Polar residues" evidence="13">
    <location>
        <begin position="339"/>
        <end position="355"/>
    </location>
</feature>
<feature type="site" description="Important for catalytic activity" evidence="10">
    <location>
        <position position="242"/>
    </location>
</feature>
<dbReference type="GO" id="GO:0006284">
    <property type="term" value="P:base-excision repair"/>
    <property type="evidence" value="ECO:0007669"/>
    <property type="project" value="TreeGrafter"/>
</dbReference>
<dbReference type="GO" id="GO:0008311">
    <property type="term" value="F:double-stranded DNA 3'-5' DNA exonuclease activity"/>
    <property type="evidence" value="ECO:0007669"/>
    <property type="project" value="TreeGrafter"/>
</dbReference>
<feature type="site" description="Interaction with DNA substrate" evidence="10">
    <location>
        <position position="268"/>
    </location>
</feature>
<dbReference type="OrthoDB" id="391817at2759"/>
<feature type="region of interest" description="Disordered" evidence="13">
    <location>
        <begin position="337"/>
        <end position="376"/>
    </location>
</feature>
<dbReference type="InterPro" id="IPR036691">
    <property type="entry name" value="Endo/exonu/phosph_ase_sf"/>
</dbReference>
<feature type="domain" description="GRF-type" evidence="14">
    <location>
        <begin position="435"/>
        <end position="493"/>
    </location>
</feature>
<dbReference type="PROSITE" id="PS51435">
    <property type="entry name" value="AP_NUCLEASE_F1_4"/>
    <property type="match status" value="1"/>
</dbReference>
<evidence type="ECO:0000256" key="6">
    <source>
        <dbReference type="ARBA" id="ARBA00022842"/>
    </source>
</evidence>
<keyword evidence="16" id="KW-1185">Reference proteome</keyword>
<dbReference type="GO" id="GO:0008081">
    <property type="term" value="F:phosphoric diester hydrolase activity"/>
    <property type="evidence" value="ECO:0007669"/>
    <property type="project" value="TreeGrafter"/>
</dbReference>
<dbReference type="Gene3D" id="3.60.10.10">
    <property type="entry name" value="Endonuclease/exonuclease/phosphatase"/>
    <property type="match status" value="1"/>
</dbReference>
<evidence type="ECO:0000256" key="1">
    <source>
        <dbReference type="ARBA" id="ARBA00007092"/>
    </source>
</evidence>
<proteinExistence type="inferred from homology"/>
<feature type="active site" description="Proton acceptor" evidence="8">
    <location>
        <position position="268"/>
    </location>
</feature>
<evidence type="ECO:0000313" key="15">
    <source>
        <dbReference type="EMBL" id="KOS12832.1"/>
    </source>
</evidence>
<dbReference type="NCBIfam" id="TIGR00633">
    <property type="entry name" value="xth"/>
    <property type="match status" value="1"/>
</dbReference>
<feature type="binding site" evidence="9">
    <location>
        <position position="7"/>
    </location>
    <ligand>
        <name>Mg(2+)</name>
        <dbReference type="ChEBI" id="CHEBI:18420"/>
        <label>1</label>
    </ligand>
</feature>
<feature type="active site" description="Proton donor/acceptor" evidence="8">
    <location>
        <position position="168"/>
    </location>
</feature>
<evidence type="ECO:0000256" key="5">
    <source>
        <dbReference type="ARBA" id="ARBA00022833"/>
    </source>
</evidence>
<evidence type="ECO:0000256" key="12">
    <source>
        <dbReference type="RuleBase" id="RU362131"/>
    </source>
</evidence>
<dbReference type="GO" id="GO:0003906">
    <property type="term" value="F:DNA-(apurinic or apyrimidinic site) endonuclease activity"/>
    <property type="evidence" value="ECO:0007669"/>
    <property type="project" value="TreeGrafter"/>
</dbReference>
<sequence length="498" mass="55794">MRLVCWNVNGLRTLKGYQPWYQLPSWEACLETLEADIACFQEVKMTRKQLTHAMCIMDKYEAFYDLHPTKGYAGTVIFCGITGYGPGDVIGTPAQTLQETVDPALFQALDQEGRCVVLDCRLFVLINVYAPNETGPERVAYKMAFYHALEERVRHLIAAGRDVLVVGDMNVVASPVDHCEGALMPPVDFIAHPARQWFRAFLAPSGPLVDVTRTYHPDRMKMYTCWNTLIDARPANYGTRLDYTLATPSLLAWVRDADIQPSIHGSDHCPVYVDFHESISTDQGLVQLPEQLGGTDLTYTIPSMAASQHGAFSIKTQPRLAAMFGAMQERQRIRVGENMGTQAEPTSQSSDTQSRMAVPMPEKRRAKGRPAKSISSQTTLRTFFQKRAPETKVVEAAQHVVKTTPIPSTRSSAQQRAKAKEAWGQLFTPTPPPLCRVHQEPAKSFTVNKPGINQGRKFWVCARPVGPGYEGNKHGSVVDPQYRCDFFAWDSDVRRQRR</sequence>
<evidence type="ECO:0000256" key="10">
    <source>
        <dbReference type="PIRSR" id="PIRSR604808-3"/>
    </source>
</evidence>
<keyword evidence="9" id="KW-0464">Manganese</keyword>
<dbReference type="InterPro" id="IPR004808">
    <property type="entry name" value="AP_endonuc_1"/>
</dbReference>
<feature type="active site" evidence="8">
    <location>
        <position position="129"/>
    </location>
</feature>
<dbReference type="VEuPathDB" id="FungiDB:Malapachy_0580"/>